<name>A0A1T4U646_9GAMM</name>
<dbReference type="Proteomes" id="UP000191116">
    <property type="component" value="Unassembled WGS sequence"/>
</dbReference>
<dbReference type="EMBL" id="FUWP01000017">
    <property type="protein sequence ID" value="SKA48069.1"/>
    <property type="molecule type" value="Genomic_DNA"/>
</dbReference>
<gene>
    <name evidence="1" type="ORF">CZ814_02746</name>
</gene>
<evidence type="ECO:0000313" key="2">
    <source>
        <dbReference type="Proteomes" id="UP000191116"/>
    </source>
</evidence>
<protein>
    <submittedName>
        <fullName evidence="1">Uncharacterized protein</fullName>
    </submittedName>
</protein>
<sequence>MVIYLEMGFFALIVLILNKPYHNEIMNKHKIIAFHL</sequence>
<reference evidence="1 2" key="1">
    <citation type="submission" date="2017-02" db="EMBL/GenBank/DDBJ databases">
        <authorList>
            <person name="Peterson S.W."/>
        </authorList>
    </citation>
    <scope>NUCLEOTIDE SEQUENCE [LARGE SCALE GENOMIC DNA]</scope>
    <source>
        <strain evidence="1 2">CECT 9189</strain>
    </source>
</reference>
<organism evidence="1 2">
    <name type="scientific">Photobacterium toruni</name>
    <dbReference type="NCBI Taxonomy" id="1935446"/>
    <lineage>
        <taxon>Bacteria</taxon>
        <taxon>Pseudomonadati</taxon>
        <taxon>Pseudomonadota</taxon>
        <taxon>Gammaproteobacteria</taxon>
        <taxon>Vibrionales</taxon>
        <taxon>Vibrionaceae</taxon>
        <taxon>Photobacterium</taxon>
    </lineage>
</organism>
<dbReference type="AlphaFoldDB" id="A0A1T4U646"/>
<proteinExistence type="predicted"/>
<accession>A0A1T4U646</accession>
<evidence type="ECO:0000313" key="1">
    <source>
        <dbReference type="EMBL" id="SKA48069.1"/>
    </source>
</evidence>